<keyword evidence="1" id="KW-1133">Transmembrane helix</keyword>
<accession>A0ABT8S5I7</accession>
<gene>
    <name evidence="2" type="ORF">Q2T77_13240</name>
</gene>
<dbReference type="RefSeq" id="WP_286524136.1">
    <property type="nucleotide sequence ID" value="NZ_JAUJZH010000008.1"/>
</dbReference>
<evidence type="ECO:0000313" key="2">
    <source>
        <dbReference type="EMBL" id="MDO1533257.1"/>
    </source>
</evidence>
<keyword evidence="1" id="KW-0472">Membrane</keyword>
<evidence type="ECO:0000256" key="1">
    <source>
        <dbReference type="SAM" id="Phobius"/>
    </source>
</evidence>
<sequence>MTPHRSAAIVSVRRKSALLAAISLLLAAAALQGYAAGYPLGMALLAAATVQAGICLTMFSSRLLKTVLAANFLLFLWHALVISHFLTPDGGPAVFQLGDFASAVLGSASLVFTPVETMALIVRDAYLKRLRRPRRGAPP</sequence>
<proteinExistence type="predicted"/>
<feature type="transmembrane region" description="Helical" evidence="1">
    <location>
        <begin position="100"/>
        <end position="122"/>
    </location>
</feature>
<comment type="caution">
    <text evidence="2">The sequence shown here is derived from an EMBL/GenBank/DDBJ whole genome shotgun (WGS) entry which is preliminary data.</text>
</comment>
<evidence type="ECO:0000313" key="3">
    <source>
        <dbReference type="Proteomes" id="UP001169027"/>
    </source>
</evidence>
<protein>
    <submittedName>
        <fullName evidence="2">Uncharacterized protein</fullName>
    </submittedName>
</protein>
<name>A0ABT8S5I7_9BURK</name>
<dbReference type="Proteomes" id="UP001169027">
    <property type="component" value="Unassembled WGS sequence"/>
</dbReference>
<organism evidence="2 3">
    <name type="scientific">Variovorax ginsengisoli</name>
    <dbReference type="NCBI Taxonomy" id="363844"/>
    <lineage>
        <taxon>Bacteria</taxon>
        <taxon>Pseudomonadati</taxon>
        <taxon>Pseudomonadota</taxon>
        <taxon>Betaproteobacteria</taxon>
        <taxon>Burkholderiales</taxon>
        <taxon>Comamonadaceae</taxon>
        <taxon>Variovorax</taxon>
    </lineage>
</organism>
<feature type="transmembrane region" description="Helical" evidence="1">
    <location>
        <begin position="66"/>
        <end position="88"/>
    </location>
</feature>
<dbReference type="EMBL" id="JAUKVY010000008">
    <property type="protein sequence ID" value="MDO1533257.1"/>
    <property type="molecule type" value="Genomic_DNA"/>
</dbReference>
<keyword evidence="1" id="KW-0812">Transmembrane</keyword>
<keyword evidence="3" id="KW-1185">Reference proteome</keyword>
<reference evidence="2" key="1">
    <citation type="submission" date="2023-06" db="EMBL/GenBank/DDBJ databases">
        <authorList>
            <person name="Jiang Y."/>
            <person name="Liu Q."/>
        </authorList>
    </citation>
    <scope>NUCLEOTIDE SEQUENCE</scope>
    <source>
        <strain evidence="2">CGMCC 1.12090</strain>
    </source>
</reference>
<feature type="transmembrane region" description="Helical" evidence="1">
    <location>
        <begin position="40"/>
        <end position="59"/>
    </location>
</feature>